<protein>
    <submittedName>
        <fullName evidence="2">Pimeloyl-ACP methyl ester carboxylesterase</fullName>
    </submittedName>
</protein>
<dbReference type="EMBL" id="JAUSTY010000007">
    <property type="protein sequence ID" value="MDQ0166273.1"/>
    <property type="molecule type" value="Genomic_DNA"/>
</dbReference>
<dbReference type="PANTHER" id="PTHR43433">
    <property type="entry name" value="HYDROLASE, ALPHA/BETA FOLD FAMILY PROTEIN"/>
    <property type="match status" value="1"/>
</dbReference>
<keyword evidence="3" id="KW-1185">Reference proteome</keyword>
<reference evidence="2 3" key="1">
    <citation type="submission" date="2023-07" db="EMBL/GenBank/DDBJ databases">
        <title>Genomic Encyclopedia of Type Strains, Phase IV (KMG-IV): sequencing the most valuable type-strain genomes for metagenomic binning, comparative biology and taxonomic classification.</title>
        <authorList>
            <person name="Goeker M."/>
        </authorList>
    </citation>
    <scope>NUCLEOTIDE SEQUENCE [LARGE SCALE GENOMIC DNA]</scope>
    <source>
        <strain evidence="2 3">DSM 12751</strain>
    </source>
</reference>
<accession>A0ABT9VZ45</accession>
<dbReference type="PRINTS" id="PR00111">
    <property type="entry name" value="ABHYDROLASE"/>
</dbReference>
<comment type="caution">
    <text evidence="2">The sequence shown here is derived from an EMBL/GenBank/DDBJ whole genome shotgun (WGS) entry which is preliminary data.</text>
</comment>
<dbReference type="Gene3D" id="3.40.50.1820">
    <property type="entry name" value="alpha/beta hydrolase"/>
    <property type="match status" value="1"/>
</dbReference>
<dbReference type="SUPFAM" id="SSF53474">
    <property type="entry name" value="alpha/beta-Hydrolases"/>
    <property type="match status" value="1"/>
</dbReference>
<dbReference type="InterPro" id="IPR050471">
    <property type="entry name" value="AB_hydrolase"/>
</dbReference>
<dbReference type="PANTHER" id="PTHR43433:SF1">
    <property type="entry name" value="BLL5160 PROTEIN"/>
    <property type="match status" value="1"/>
</dbReference>
<evidence type="ECO:0000313" key="2">
    <source>
        <dbReference type="EMBL" id="MDQ0166273.1"/>
    </source>
</evidence>
<proteinExistence type="predicted"/>
<feature type="domain" description="AB hydrolase-1" evidence="1">
    <location>
        <begin position="20"/>
        <end position="242"/>
    </location>
</feature>
<dbReference type="Proteomes" id="UP001235840">
    <property type="component" value="Unassembled WGS sequence"/>
</dbReference>
<name>A0ABT9VZ45_9BACI</name>
<organism evidence="2 3">
    <name type="scientific">Caldalkalibacillus horti</name>
    <dbReference type="NCBI Taxonomy" id="77523"/>
    <lineage>
        <taxon>Bacteria</taxon>
        <taxon>Bacillati</taxon>
        <taxon>Bacillota</taxon>
        <taxon>Bacilli</taxon>
        <taxon>Bacillales</taxon>
        <taxon>Bacillaceae</taxon>
        <taxon>Caldalkalibacillus</taxon>
    </lineage>
</organism>
<dbReference type="InterPro" id="IPR000073">
    <property type="entry name" value="AB_hydrolase_1"/>
</dbReference>
<dbReference type="Pfam" id="PF00561">
    <property type="entry name" value="Abhydrolase_1"/>
    <property type="match status" value="1"/>
</dbReference>
<dbReference type="RefSeq" id="WP_307394333.1">
    <property type="nucleotide sequence ID" value="NZ_JAUSTY010000007.1"/>
</dbReference>
<gene>
    <name evidence="2" type="ORF">J2S11_002174</name>
</gene>
<evidence type="ECO:0000313" key="3">
    <source>
        <dbReference type="Proteomes" id="UP001235840"/>
    </source>
</evidence>
<dbReference type="InterPro" id="IPR029058">
    <property type="entry name" value="AB_hydrolase_fold"/>
</dbReference>
<evidence type="ECO:0000259" key="1">
    <source>
        <dbReference type="Pfam" id="PF00561"/>
    </source>
</evidence>
<sequence length="259" mass="29542">MPTCQVNGVTLYYEVKGEGKPLVFTHGHSLYHKQWEPQVEYFSQFFKTIVWDARGHGHSTLPKGKVDPDDFSKDLVGLLDHLGIDSAILCGLSFGGHVSIQTAFKYPERVEGLILIGAPYTNRFNFYERFTTPISKFSLRLMSLKMVAKMTADMLSKINPDNHKLITDSFGLMTRDNFLRHWSGNLRMDSRGQLHKVKCPTLILYGDNDVMVGRQQQSLAEQIPNSTLKVISNAHHVTNLDNIHEVNEQMESFLKPFRE</sequence>